<dbReference type="EC" id="3.2.2.-" evidence="4"/>
<evidence type="ECO:0000256" key="2">
    <source>
        <dbReference type="ARBA" id="ARBA00023295"/>
    </source>
</evidence>
<dbReference type="RefSeq" id="WP_380963924.1">
    <property type="nucleotide sequence ID" value="NZ_JBHTCO010000004.1"/>
</dbReference>
<keyword evidence="5" id="KW-1185">Reference proteome</keyword>
<proteinExistence type="predicted"/>
<dbReference type="InterPro" id="IPR001910">
    <property type="entry name" value="Inosine/uridine_hydrolase_dom"/>
</dbReference>
<gene>
    <name evidence="4" type="ORF">ACFQRG_04080</name>
</gene>
<dbReference type="EMBL" id="JBHTCO010000004">
    <property type="protein sequence ID" value="MFC7392152.1"/>
    <property type="molecule type" value="Genomic_DNA"/>
</dbReference>
<dbReference type="Pfam" id="PF01156">
    <property type="entry name" value="IU_nuc_hydro"/>
    <property type="match status" value="1"/>
</dbReference>
<evidence type="ECO:0000313" key="5">
    <source>
        <dbReference type="Proteomes" id="UP001596505"/>
    </source>
</evidence>
<keyword evidence="1 4" id="KW-0378">Hydrolase</keyword>
<keyword evidence="2 4" id="KW-0326">Glycosidase</keyword>
<feature type="domain" description="Inosine/uridine-preferring nucleoside hydrolase" evidence="3">
    <location>
        <begin position="6"/>
        <end position="303"/>
    </location>
</feature>
<accession>A0ABW2PU46</accession>
<protein>
    <submittedName>
        <fullName evidence="4">Nucleoside hydrolase</fullName>
        <ecNumber evidence="4">3.2.2.-</ecNumber>
    </submittedName>
</protein>
<dbReference type="GO" id="GO:0016798">
    <property type="term" value="F:hydrolase activity, acting on glycosyl bonds"/>
    <property type="evidence" value="ECO:0007669"/>
    <property type="project" value="UniProtKB-KW"/>
</dbReference>
<dbReference type="Gene3D" id="3.90.245.10">
    <property type="entry name" value="Ribonucleoside hydrolase-like"/>
    <property type="match status" value="1"/>
</dbReference>
<dbReference type="CDD" id="cd00455">
    <property type="entry name" value="nuc_hydro"/>
    <property type="match status" value="1"/>
</dbReference>
<reference evidence="5" key="1">
    <citation type="journal article" date="2019" name="Int. J. Syst. Evol. Microbiol.">
        <title>The Global Catalogue of Microorganisms (GCM) 10K type strain sequencing project: providing services to taxonomists for standard genome sequencing and annotation.</title>
        <authorList>
            <consortium name="The Broad Institute Genomics Platform"/>
            <consortium name="The Broad Institute Genome Sequencing Center for Infectious Disease"/>
            <person name="Wu L."/>
            <person name="Ma J."/>
        </authorList>
    </citation>
    <scope>NUCLEOTIDE SEQUENCE [LARGE SCALE GENOMIC DNA]</scope>
    <source>
        <strain evidence="5">CGMCC 1.16305</strain>
    </source>
</reference>
<evidence type="ECO:0000259" key="3">
    <source>
        <dbReference type="Pfam" id="PF01156"/>
    </source>
</evidence>
<organism evidence="4 5">
    <name type="scientific">Scopulibacillus cellulosilyticus</name>
    <dbReference type="NCBI Taxonomy" id="2665665"/>
    <lineage>
        <taxon>Bacteria</taxon>
        <taxon>Bacillati</taxon>
        <taxon>Bacillota</taxon>
        <taxon>Bacilli</taxon>
        <taxon>Bacillales</taxon>
        <taxon>Sporolactobacillaceae</taxon>
        <taxon>Scopulibacillus</taxon>
    </lineage>
</organism>
<dbReference type="InterPro" id="IPR036452">
    <property type="entry name" value="Ribo_hydro-like"/>
</dbReference>
<sequence>MAKKLLLFTDPGIDDSFAIIYALLHPDIDLAGLVIDYGNVSQKEALANAAYLLKLANKEDIPLIEGAKCPMTGNLPQYAHDIHGTEGIGPIKTNHIQPKRVYPFQKIYELISEYGKELSIINTSPLTSLAFTYLYSASNIKQINETLIMGGAFLFPGNVSLVAEANIYSDPQAAKIVSTYGDSLTFLPLNITYHAIIPRKMIHQIANQNKNPFASIMKPAMDFYSDKYKHIIPGITGAPLHDVSILSYFTNPELFKGTKRQVFIVSDGIAKGQSIADFRPEPKVKSGHPVHRILLKFNYQGFLNNFYKVMLNSMH</sequence>
<dbReference type="Proteomes" id="UP001596505">
    <property type="component" value="Unassembled WGS sequence"/>
</dbReference>
<dbReference type="SUPFAM" id="SSF53590">
    <property type="entry name" value="Nucleoside hydrolase"/>
    <property type="match status" value="1"/>
</dbReference>
<dbReference type="InterPro" id="IPR023186">
    <property type="entry name" value="IUNH"/>
</dbReference>
<evidence type="ECO:0000256" key="1">
    <source>
        <dbReference type="ARBA" id="ARBA00022801"/>
    </source>
</evidence>
<name>A0ABW2PU46_9BACL</name>
<dbReference type="PANTHER" id="PTHR12304">
    <property type="entry name" value="INOSINE-URIDINE PREFERRING NUCLEOSIDE HYDROLASE"/>
    <property type="match status" value="1"/>
</dbReference>
<dbReference type="PANTHER" id="PTHR12304:SF4">
    <property type="entry name" value="URIDINE NUCLEOSIDASE"/>
    <property type="match status" value="1"/>
</dbReference>
<comment type="caution">
    <text evidence="4">The sequence shown here is derived from an EMBL/GenBank/DDBJ whole genome shotgun (WGS) entry which is preliminary data.</text>
</comment>
<evidence type="ECO:0000313" key="4">
    <source>
        <dbReference type="EMBL" id="MFC7392152.1"/>
    </source>
</evidence>